<dbReference type="AlphaFoldDB" id="C0BUX3"/>
<sequence>MLKTLKLSRRRTYFSADELPFSRIYNHGVVDTNGGCDDRRTCR</sequence>
<comment type="caution">
    <text evidence="1">The sequence shown here is derived from an EMBL/GenBank/DDBJ whole genome shotgun (WGS) entry which is preliminary data.</text>
</comment>
<evidence type="ECO:0000313" key="1">
    <source>
        <dbReference type="EMBL" id="EEG70176.1"/>
    </source>
</evidence>
<organism evidence="1 2">
    <name type="scientific">Bifidobacterium pseudocatenulatum DSM 20438 = JCM 1200 = LMG 10505</name>
    <dbReference type="NCBI Taxonomy" id="547043"/>
    <lineage>
        <taxon>Bacteria</taxon>
        <taxon>Bacillati</taxon>
        <taxon>Actinomycetota</taxon>
        <taxon>Actinomycetes</taxon>
        <taxon>Bifidobacteriales</taxon>
        <taxon>Bifidobacteriaceae</taxon>
        <taxon>Bifidobacterium</taxon>
    </lineage>
</organism>
<reference evidence="1 2" key="2">
    <citation type="submission" date="2009-02" db="EMBL/GenBank/DDBJ databases">
        <authorList>
            <person name="Fulton L."/>
            <person name="Clifton S."/>
            <person name="Fulton B."/>
            <person name="Xu J."/>
            <person name="Minx P."/>
            <person name="Pepin K.H."/>
            <person name="Johnson M."/>
            <person name="Bhonagiri V."/>
            <person name="Nash W.E."/>
            <person name="Mardis E.R."/>
            <person name="Wilson R.K."/>
        </authorList>
    </citation>
    <scope>NUCLEOTIDE SEQUENCE [LARGE SCALE GENOMIC DNA]</scope>
    <source>
        <strain evidence="1 2">DSM 20438</strain>
    </source>
</reference>
<accession>C0BUX3</accession>
<protein>
    <submittedName>
        <fullName evidence="1">Uncharacterized protein</fullName>
    </submittedName>
</protein>
<dbReference type="Proteomes" id="UP000003875">
    <property type="component" value="Unassembled WGS sequence"/>
</dbReference>
<dbReference type="EMBL" id="ABXX02000005">
    <property type="protein sequence ID" value="EEG70176.1"/>
    <property type="molecule type" value="Genomic_DNA"/>
</dbReference>
<name>C0BUX3_BIFPS</name>
<evidence type="ECO:0000313" key="2">
    <source>
        <dbReference type="Proteomes" id="UP000003875"/>
    </source>
</evidence>
<proteinExistence type="predicted"/>
<gene>
    <name evidence="1" type="ORF">BIFPSEUDO_04212</name>
</gene>
<reference evidence="1 2" key="1">
    <citation type="submission" date="2009-02" db="EMBL/GenBank/DDBJ databases">
        <title>Draft genome sequence of Bifidobacterium pseudocatenulatum (DSM 20438).</title>
        <authorList>
            <person name="Sudarsanam P."/>
            <person name="Ley R."/>
            <person name="Guruge J."/>
            <person name="Turnbaugh P.J."/>
            <person name="Mahowald M."/>
            <person name="Liep D."/>
            <person name="Gordon J."/>
        </authorList>
    </citation>
    <scope>NUCLEOTIDE SEQUENCE [LARGE SCALE GENOMIC DNA]</scope>
    <source>
        <strain evidence="1 2">DSM 20438</strain>
    </source>
</reference>